<feature type="transmembrane region" description="Helical" evidence="7">
    <location>
        <begin position="154"/>
        <end position="177"/>
    </location>
</feature>
<reference evidence="8 9" key="2">
    <citation type="journal article" date="2018" name="Int. J. Syst. Evol. Microbiol.">
        <title>Marinobacterium aestuarii sp. nov., a benzene-degrading marine bacterium isolated from estuary sediment.</title>
        <authorList>
            <person name="Bae S.S."/>
            <person name="Jung J."/>
            <person name="Chung D."/>
            <person name="Baek K."/>
        </authorList>
    </citation>
    <scope>NUCLEOTIDE SEQUENCE [LARGE SCALE GENOMIC DNA]</scope>
    <source>
        <strain evidence="8 9">ST58-10</strain>
    </source>
</reference>
<dbReference type="InterPro" id="IPR050833">
    <property type="entry name" value="Poly_Biosynth_Transport"/>
</dbReference>
<comment type="subcellular location">
    <subcellularLocation>
        <location evidence="1">Cell membrane</location>
        <topology evidence="1">Multi-pass membrane protein</topology>
    </subcellularLocation>
</comment>
<accession>A0A1A9EVG4</accession>
<feature type="transmembrane region" description="Helical" evidence="7">
    <location>
        <begin position="426"/>
        <end position="448"/>
    </location>
</feature>
<dbReference type="GO" id="GO:0005886">
    <property type="term" value="C:plasma membrane"/>
    <property type="evidence" value="ECO:0007669"/>
    <property type="project" value="UniProtKB-SubCell"/>
</dbReference>
<feature type="transmembrane region" description="Helical" evidence="7">
    <location>
        <begin position="64"/>
        <end position="90"/>
    </location>
</feature>
<dbReference type="CDD" id="cd13127">
    <property type="entry name" value="MATE_tuaB_like"/>
    <property type="match status" value="1"/>
</dbReference>
<dbReference type="STRING" id="1821621.A8C75_04395"/>
<keyword evidence="9" id="KW-1185">Reference proteome</keyword>
<keyword evidence="3" id="KW-1003">Cell membrane</keyword>
<keyword evidence="4 7" id="KW-0812">Transmembrane</keyword>
<dbReference type="KEGG" id="mars:A8C75_04395"/>
<feature type="transmembrane region" description="Helical" evidence="7">
    <location>
        <begin position="126"/>
        <end position="148"/>
    </location>
</feature>
<evidence type="ECO:0000256" key="5">
    <source>
        <dbReference type="ARBA" id="ARBA00022989"/>
    </source>
</evidence>
<evidence type="ECO:0000313" key="9">
    <source>
        <dbReference type="Proteomes" id="UP000078070"/>
    </source>
</evidence>
<evidence type="ECO:0000256" key="3">
    <source>
        <dbReference type="ARBA" id="ARBA00022475"/>
    </source>
</evidence>
<dbReference type="PANTHER" id="PTHR30250:SF10">
    <property type="entry name" value="LIPOPOLYSACCHARIDE BIOSYNTHESIS PROTEIN WZXC"/>
    <property type="match status" value="1"/>
</dbReference>
<reference evidence="9" key="1">
    <citation type="submission" date="2016-05" db="EMBL/GenBank/DDBJ databases">
        <authorList>
            <person name="Baek K."/>
            <person name="Yang S.-J."/>
        </authorList>
    </citation>
    <scope>NUCLEOTIDE SEQUENCE [LARGE SCALE GENOMIC DNA]</scope>
    <source>
        <strain evidence="9">ST58-10</strain>
    </source>
</reference>
<gene>
    <name evidence="8" type="ORF">A8C75_04395</name>
</gene>
<name>A0A1A9EVG4_9GAMM</name>
<keyword evidence="5 7" id="KW-1133">Transmembrane helix</keyword>
<feature type="transmembrane region" description="Helical" evidence="7">
    <location>
        <begin position="398"/>
        <end position="420"/>
    </location>
</feature>
<evidence type="ECO:0008006" key="10">
    <source>
        <dbReference type="Google" id="ProtNLM"/>
    </source>
</evidence>
<evidence type="ECO:0000256" key="2">
    <source>
        <dbReference type="ARBA" id="ARBA00007430"/>
    </source>
</evidence>
<feature type="transmembrane region" description="Helical" evidence="7">
    <location>
        <begin position="96"/>
        <end position="114"/>
    </location>
</feature>
<feature type="transmembrane region" description="Helical" evidence="7">
    <location>
        <begin position="366"/>
        <end position="386"/>
    </location>
</feature>
<evidence type="ECO:0000313" key="8">
    <source>
        <dbReference type="EMBL" id="ANG61792.1"/>
    </source>
</evidence>
<evidence type="ECO:0000256" key="6">
    <source>
        <dbReference type="ARBA" id="ARBA00023136"/>
    </source>
</evidence>
<protein>
    <recommendedName>
        <fullName evidence="10">Colanic acid exporter</fullName>
    </recommendedName>
</protein>
<evidence type="ECO:0000256" key="1">
    <source>
        <dbReference type="ARBA" id="ARBA00004651"/>
    </source>
</evidence>
<keyword evidence="6 7" id="KW-0472">Membrane</keyword>
<evidence type="ECO:0000256" key="7">
    <source>
        <dbReference type="SAM" id="Phobius"/>
    </source>
</evidence>
<dbReference type="EMBL" id="CP015839">
    <property type="protein sequence ID" value="ANG61792.1"/>
    <property type="molecule type" value="Genomic_DNA"/>
</dbReference>
<sequence>MASVARALLQLAQIGVLARLLSPQDFGLMSIVSLVLGFAYIFSDMGVNAAYVQRQDVTTEQRSSLFWLNVGLSVLVTAFVMILSPAIAGFFDDDRLVPLIMLAAMTFVLSALGQQIRMTSEKALEFGPVIFIEVGAAVLGFAVAVTVAKSGFGVYSLIWGAIVAASSGMLLSWIFLAHGWRPMWHFRVADVQSYLGFGSALVISNMVNEINRNVDLILGGRMLAAAALGFYSVPRQLIFQIQNTVNPIVTRVGFPLIAEIQSDLPKVRKVYLQTLNMTASTNAPLYLGIAFFSPEVVQVLMGDKWIAAAGLLRLLAIWGFFRSVGNPAGSLLLGMGRADLSLRWNLGLLVVVPPTLWGGSHFGSLGLAWALLGLAAALFIPGWYILIRPLCHARLLDYSIMTLRPFFIAFLSTSFVYYFLNHIESSFLKLALGIVFSASLYMTLSYFLNRDWIIEVARLLKPIQGIVILK</sequence>
<evidence type="ECO:0000256" key="4">
    <source>
        <dbReference type="ARBA" id="ARBA00022692"/>
    </source>
</evidence>
<dbReference type="NCBIfam" id="NF007773">
    <property type="entry name" value="PRK10459.1"/>
    <property type="match status" value="1"/>
</dbReference>
<dbReference type="Pfam" id="PF13440">
    <property type="entry name" value="Polysacc_synt_3"/>
    <property type="match status" value="1"/>
</dbReference>
<dbReference type="AlphaFoldDB" id="A0A1A9EVG4"/>
<organism evidence="8 9">
    <name type="scientific">Marinobacterium aestuarii</name>
    <dbReference type="NCBI Taxonomy" id="1821621"/>
    <lineage>
        <taxon>Bacteria</taxon>
        <taxon>Pseudomonadati</taxon>
        <taxon>Pseudomonadota</taxon>
        <taxon>Gammaproteobacteria</taxon>
        <taxon>Oceanospirillales</taxon>
        <taxon>Oceanospirillaceae</taxon>
        <taxon>Marinobacterium</taxon>
    </lineage>
</organism>
<dbReference type="Proteomes" id="UP000078070">
    <property type="component" value="Chromosome"/>
</dbReference>
<dbReference type="PANTHER" id="PTHR30250">
    <property type="entry name" value="PST FAMILY PREDICTED COLANIC ACID TRANSPORTER"/>
    <property type="match status" value="1"/>
</dbReference>
<proteinExistence type="inferred from homology"/>
<comment type="similarity">
    <text evidence="2">Belongs to the polysaccharide synthase family.</text>
</comment>
<feature type="transmembrane region" description="Helical" evidence="7">
    <location>
        <begin position="28"/>
        <end position="52"/>
    </location>
</feature>